<protein>
    <recommendedName>
        <fullName evidence="4">Transmembrane protein</fullName>
    </recommendedName>
</protein>
<evidence type="ECO:0000313" key="3">
    <source>
        <dbReference type="Proteomes" id="UP001054945"/>
    </source>
</evidence>
<feature type="transmembrane region" description="Helical" evidence="1">
    <location>
        <begin position="49"/>
        <end position="72"/>
    </location>
</feature>
<name>A0AAV4TWL9_CAEEX</name>
<evidence type="ECO:0000256" key="1">
    <source>
        <dbReference type="SAM" id="Phobius"/>
    </source>
</evidence>
<evidence type="ECO:0008006" key="4">
    <source>
        <dbReference type="Google" id="ProtNLM"/>
    </source>
</evidence>
<dbReference type="Proteomes" id="UP001054945">
    <property type="component" value="Unassembled WGS sequence"/>
</dbReference>
<dbReference type="AlphaFoldDB" id="A0AAV4TWL9"/>
<proteinExistence type="predicted"/>
<comment type="caution">
    <text evidence="2">The sequence shown here is derived from an EMBL/GenBank/DDBJ whole genome shotgun (WGS) entry which is preliminary data.</text>
</comment>
<keyword evidence="1" id="KW-0472">Membrane</keyword>
<gene>
    <name evidence="2" type="ORF">CEXT_63961</name>
</gene>
<organism evidence="2 3">
    <name type="scientific">Caerostris extrusa</name>
    <name type="common">Bark spider</name>
    <name type="synonym">Caerostris bankana</name>
    <dbReference type="NCBI Taxonomy" id="172846"/>
    <lineage>
        <taxon>Eukaryota</taxon>
        <taxon>Metazoa</taxon>
        <taxon>Ecdysozoa</taxon>
        <taxon>Arthropoda</taxon>
        <taxon>Chelicerata</taxon>
        <taxon>Arachnida</taxon>
        <taxon>Araneae</taxon>
        <taxon>Araneomorphae</taxon>
        <taxon>Entelegynae</taxon>
        <taxon>Araneoidea</taxon>
        <taxon>Araneidae</taxon>
        <taxon>Caerostris</taxon>
    </lineage>
</organism>
<dbReference type="EMBL" id="BPLR01011814">
    <property type="protein sequence ID" value="GIY49272.1"/>
    <property type="molecule type" value="Genomic_DNA"/>
</dbReference>
<accession>A0AAV4TWL9</accession>
<evidence type="ECO:0000313" key="2">
    <source>
        <dbReference type="EMBL" id="GIY49272.1"/>
    </source>
</evidence>
<keyword evidence="1" id="KW-1133">Transmembrane helix</keyword>
<reference evidence="2 3" key="1">
    <citation type="submission" date="2021-06" db="EMBL/GenBank/DDBJ databases">
        <title>Caerostris extrusa draft genome.</title>
        <authorList>
            <person name="Kono N."/>
            <person name="Arakawa K."/>
        </authorList>
    </citation>
    <scope>NUCLEOTIDE SEQUENCE [LARGE SCALE GENOMIC DNA]</scope>
</reference>
<keyword evidence="1" id="KW-0812">Transmembrane</keyword>
<sequence length="147" mass="16632">MFPIEGEIKKKFSFFASNEHVSSNRRKKIDIPMRFLLSKSFHSIPSLSVWAKTSIGLSSGIIFAFCNIPLILFTTTPAFGVFFFSFLPPLPFTEGLNIISKFIQRRKFILLGHHFGQKFDVMPPLSSKKHTPSSAPIAKLFLPPPLF</sequence>
<keyword evidence="3" id="KW-1185">Reference proteome</keyword>